<reference evidence="8 9" key="1">
    <citation type="submission" date="2020-12" db="EMBL/GenBank/DDBJ databases">
        <title>Concerted genomic and epigenomic changes stabilize Arabidopsis allopolyploids.</title>
        <authorList>
            <person name="Chen Z."/>
        </authorList>
    </citation>
    <scope>NUCLEOTIDE SEQUENCE [LARGE SCALE GENOMIC DNA]</scope>
    <source>
        <strain evidence="8">Allo738</strain>
        <tissue evidence="8">Leaf</tissue>
    </source>
</reference>
<dbReference type="Proteomes" id="UP000694240">
    <property type="component" value="Chromosome 11"/>
</dbReference>
<accession>A0A8T1Z0P2</accession>
<evidence type="ECO:0000313" key="9">
    <source>
        <dbReference type="Proteomes" id="UP000694240"/>
    </source>
</evidence>
<dbReference type="Pfam" id="PF02721">
    <property type="entry name" value="DUF223"/>
    <property type="match status" value="2"/>
</dbReference>
<keyword evidence="2 4" id="KW-0863">Zinc-finger</keyword>
<feature type="compositionally biased region" description="Basic residues" evidence="5">
    <location>
        <begin position="2277"/>
        <end position="2291"/>
    </location>
</feature>
<proteinExistence type="predicted"/>
<keyword evidence="9" id="KW-1185">Reference proteome</keyword>
<dbReference type="Pfam" id="PF13976">
    <property type="entry name" value="gag_pre-integrs"/>
    <property type="match status" value="1"/>
</dbReference>
<dbReference type="PROSITE" id="PS50994">
    <property type="entry name" value="INTEGRASE"/>
    <property type="match status" value="1"/>
</dbReference>
<evidence type="ECO:0000313" key="8">
    <source>
        <dbReference type="EMBL" id="KAG7552425.1"/>
    </source>
</evidence>
<feature type="compositionally biased region" description="Basic and acidic residues" evidence="5">
    <location>
        <begin position="522"/>
        <end position="532"/>
    </location>
</feature>
<keyword evidence="1" id="KW-0479">Metal-binding</keyword>
<dbReference type="SMART" id="SM00575">
    <property type="entry name" value="ZnF_PMZ"/>
    <property type="match status" value="1"/>
</dbReference>
<dbReference type="Pfam" id="PF04434">
    <property type="entry name" value="SWIM"/>
    <property type="match status" value="1"/>
</dbReference>
<dbReference type="InterPro" id="IPR007527">
    <property type="entry name" value="Znf_SWIM"/>
</dbReference>
<dbReference type="CDD" id="cd04480">
    <property type="entry name" value="RPA1_DBD_A_like"/>
    <property type="match status" value="2"/>
</dbReference>
<evidence type="ECO:0000256" key="1">
    <source>
        <dbReference type="ARBA" id="ARBA00022723"/>
    </source>
</evidence>
<feature type="compositionally biased region" description="Basic and acidic residues" evidence="5">
    <location>
        <begin position="2292"/>
        <end position="2302"/>
    </location>
</feature>
<dbReference type="GO" id="GO:0008270">
    <property type="term" value="F:zinc ion binding"/>
    <property type="evidence" value="ECO:0007669"/>
    <property type="project" value="UniProtKB-KW"/>
</dbReference>
<evidence type="ECO:0000256" key="3">
    <source>
        <dbReference type="ARBA" id="ARBA00022833"/>
    </source>
</evidence>
<dbReference type="CDD" id="cd09272">
    <property type="entry name" value="RNase_HI_RT_Ty1"/>
    <property type="match status" value="1"/>
</dbReference>
<dbReference type="CDD" id="cd04481">
    <property type="entry name" value="RPA1_DBD_B_like"/>
    <property type="match status" value="2"/>
</dbReference>
<feature type="region of interest" description="Disordered" evidence="5">
    <location>
        <begin position="516"/>
        <end position="560"/>
    </location>
</feature>
<evidence type="ECO:0000259" key="6">
    <source>
        <dbReference type="PROSITE" id="PS50966"/>
    </source>
</evidence>
<evidence type="ECO:0000259" key="7">
    <source>
        <dbReference type="PROSITE" id="PS50994"/>
    </source>
</evidence>
<feature type="compositionally biased region" description="Basic and acidic residues" evidence="5">
    <location>
        <begin position="541"/>
        <end position="560"/>
    </location>
</feature>
<keyword evidence="3" id="KW-0862">Zinc</keyword>
<dbReference type="InterPro" id="IPR018289">
    <property type="entry name" value="MULE_transposase_dom"/>
</dbReference>
<feature type="compositionally biased region" description="Acidic residues" evidence="5">
    <location>
        <begin position="1293"/>
        <end position="1325"/>
    </location>
</feature>
<feature type="domain" description="Integrase catalytic" evidence="7">
    <location>
        <begin position="208"/>
        <end position="375"/>
    </location>
</feature>
<dbReference type="Pfam" id="PF10551">
    <property type="entry name" value="MULE"/>
    <property type="match status" value="1"/>
</dbReference>
<dbReference type="PROSITE" id="PS50966">
    <property type="entry name" value="ZF_SWIM"/>
    <property type="match status" value="1"/>
</dbReference>
<dbReference type="InterPro" id="IPR054722">
    <property type="entry name" value="PolX-like_BBD"/>
</dbReference>
<comment type="caution">
    <text evidence="8">The sequence shown here is derived from an EMBL/GenBank/DDBJ whole genome shotgun (WGS) entry which is preliminary data.</text>
</comment>
<dbReference type="InterPro" id="IPR006564">
    <property type="entry name" value="Znf_PMZ"/>
</dbReference>
<dbReference type="Pfam" id="PF07727">
    <property type="entry name" value="RVT_2"/>
    <property type="match status" value="1"/>
</dbReference>
<dbReference type="Pfam" id="PF22936">
    <property type="entry name" value="Pol_BBD"/>
    <property type="match status" value="1"/>
</dbReference>
<dbReference type="InterPro" id="IPR025724">
    <property type="entry name" value="GAG-pre-integrase_dom"/>
</dbReference>
<dbReference type="InterPro" id="IPR013103">
    <property type="entry name" value="RVT_2"/>
</dbReference>
<dbReference type="PANTHER" id="PTHR31973:SF113">
    <property type="entry name" value="PROTEIN FAR1-RELATED SEQUENCE 5-LIKE"/>
    <property type="match status" value="1"/>
</dbReference>
<dbReference type="InterPro" id="IPR001584">
    <property type="entry name" value="Integrase_cat-core"/>
</dbReference>
<dbReference type="PANTHER" id="PTHR31973">
    <property type="entry name" value="POLYPROTEIN, PUTATIVE-RELATED"/>
    <property type="match status" value="1"/>
</dbReference>
<feature type="region of interest" description="Disordered" evidence="5">
    <location>
        <begin position="2275"/>
        <end position="2302"/>
    </location>
</feature>
<feature type="domain" description="SWIM-type" evidence="6">
    <location>
        <begin position="1936"/>
        <end position="1968"/>
    </location>
</feature>
<name>A0A8T1Z0P2_9BRAS</name>
<sequence length="2487" mass="282212">MDETISKEMAQEICIPDSGTTHTILKDKRYFSNLKPTNVIVNTISGPVDVIEGTGMANFMLPNGTKFSIKNALYSPNSKRNLLSFKDIYLQGYDTQSATENEKKYMYITFDKSGKRLILEKFPKLPSGLHYTHISAIESHLVIKRNPEDFVLWHDRLGHPGTSMMRKIIESSHGHPLKIQEIYHGKKKICAACSLGKLIIRPSPTKIDKESPKFLERIQGDICGPIHPPCGPFHYFMVLIDASSRWSHVCLLSSRNMAFARFLTQIIKLRAQFSDYPIKRVRLDNAGEFTSQAFNDYCMVTGIEVEHPVAHVHTQNGLAESLIKRLQLIARPLIMRSKLPTSVWGHAILHAEALIRIRPSAYHKYSPLQLVFGREPNISHLRIFGCAVYVPIAPPQRTKMGPQRRLGIYIGCDSPSIIRYLEPQTGDVFTARFADCHFDEKVFPVLGGENKQVGKEIKWCVPSLLHLDPPTKQSEIEVRRIVHLQCIANQLPDAFADTKTVTKSYIPAANVPARIEIPQESGRADDTRESKTRLKRGRPVGAKDKNPRKRKEVEKHDIPKIAESILEETNHESNDNDEHHEPEGNHEISINYIHNGKIWDRNKMDEVNDAFSYLLSKEIDEENEDPEPKSRNVFGPIVLTPEDVRPVGYKWVFVRKRNEENEITRYKARLVAQGFSQRPGIDYEETYSPVMDAITFRFLMSLAADENLEMRLMDVVTAYLYGSLDTDIYMRVPDGFNMPEALKSKPKELCAIKLQRSLYGLKQFGRMWYNRLSEHLTKEGYVNDPICPCVFIKKTKSGFVIIAVYVDDLNIIGTQDEIQKATNYLKGEFEMKDLGQTKFCLGLQIEHSQKGIFVHQSTYTKRVLKRFNMDKATPLSTPMVVRSLNVESDPFRPHEENEEILGPEVPYLSAIGALMYLANCTRPDISFAVNLLARFSSSPTRRHWNGIKHIFRYLQGTMNLGLFYPKNSKGQMVGFADAGYLSDPHKARSQTGYVFTIGGTAISWRSQKQTLVATSSNHAEIIALHEASRECVWLRSISQHIQSSSGINVNKEPTILYEDNAACVAQTKEGYIKSDRTKHIPPKFFSYTQELEKNKDIEVKYVRSCNNAADLFTKSLPTSVFKKHLYAIGMRHQRDLWVMDISVFTMVGEWRCKEEEWKFEPEEGRFGRCVRVKENMTYTEFVRTLCEVFSLKSTECNPIISYWMPGEMSVMIESKRPPVYIDNQMSLDTFFLIRGGDPSVTLFVSFITTVKAPGNTVPRTDGDDGESDRVCGSAKTPNPIIATSNVDGNNEAVYEEDDAEDDKTDEDEEEEEDNEDGAGYDDYQGDDGSMGGSTLDPTIDGSEGSGEDYDYNKWNDVIVEEYGIGHVEEDVILTQQTVQHPGEFSRLLAECTYTSRRVPGGDNSVDRTPTVTPRPTCQHGLYQCTYTTECVQDTGCEGNTDTNINGIDEVSGDDVIDRGIGACSSGTLNDNGLVTAAEAYEVYNGFSSLHGGELEILDNDAAPVFDDLANFRADETQVELSTTGETLYVGSVFKNRKVIQQTMSYLAIKQCFCYKQPRSCPTRLEMVCVDDTCPWHLTAQVVKNSECFKITSYDSTHTCDVDTRKNYNKHASYKLLGEVVKSRYSSTQGGPRAVDLPQLLLNDLNVRISYSTAWRAKEVAVENVRGDDIKSYRFLPTYLYLLKLANPGTITHLHSTPEADGKQRFKYVFVALGASIKGLKYMRKVIVVDGTQLVGRYKGCLLIACAQDGNFQIFPIAFGVVDGETDASWVWFFDKLADIVPDSEDLMIVSDRHSSIYKGLSVVYPKAHHGACAVHLERNISTYYGKYGVSGLFFSAAKAYRVRDFEKYFEHNNSESMNNVLTKAKSYPIVYMIEFIREVLMRWFAARRKKVARCKSLVTPEVDERFLQDLPASGKYAVKMSGPWSYQVTSKSGEHFHVVLDECTCTCLRYTKLRIPCEHGLAAAIEFGIDPKVAVGWWYGLQTFSDSFQEPILPIADPKDVVIPQHISDLILIPPYSRRPPGRPTTKRISSRGENRGSRSRIEATIDRRLAPFYLDRIKENEWKIVTTFLVGKVADPVRATSHDYGIWFMDRTVVTNALPKDPISFYDFTQFDYILEKTVDKNVLVGEMFYVIGALVEVGHLTGDFYGLKLPFKIKDRYNEVLECEAHNEQALEFQTFFRSLGQRNVVVALVFWRLTDRANPKVVSHGPVSKVFADPCEHGLAAAIEFGINPKIVVGWWYSLQTFSDSFQEPILPIADPKDVGIPQNISEIILIPPHSRRPPGRPTSKRIPSRGENRGSRSRIEATIDRRLAPFYLDRLKENEWKIITSFSVRKNADPVKTTSHEYGIWFLDRTVVTNALRRDAFNFYDFTQFDYIIQKMVDKNVLVDAVGALLEVGGITEDFYGVKLPFKIKDRYNEVLECEAHNQQALDFQSYFRNYTRRNIVVALVCWRVTGRNNPKLVSHGHVSKLFADPDIPEVQEIKTVVY</sequence>
<dbReference type="GO" id="GO:0015074">
    <property type="term" value="P:DNA integration"/>
    <property type="evidence" value="ECO:0007669"/>
    <property type="project" value="InterPro"/>
</dbReference>
<evidence type="ECO:0000256" key="5">
    <source>
        <dbReference type="SAM" id="MobiDB-lite"/>
    </source>
</evidence>
<dbReference type="EMBL" id="JAEFBK010000011">
    <property type="protein sequence ID" value="KAG7552425.1"/>
    <property type="molecule type" value="Genomic_DNA"/>
</dbReference>
<dbReference type="InterPro" id="IPR003871">
    <property type="entry name" value="RFA1B/D_OB_1st"/>
</dbReference>
<gene>
    <name evidence="8" type="ORF">ISN45_Aa06g030260</name>
</gene>
<organism evidence="8 9">
    <name type="scientific">Arabidopsis thaliana x Arabidopsis arenosa</name>
    <dbReference type="NCBI Taxonomy" id="1240361"/>
    <lineage>
        <taxon>Eukaryota</taxon>
        <taxon>Viridiplantae</taxon>
        <taxon>Streptophyta</taxon>
        <taxon>Embryophyta</taxon>
        <taxon>Tracheophyta</taxon>
        <taxon>Spermatophyta</taxon>
        <taxon>Magnoliopsida</taxon>
        <taxon>eudicotyledons</taxon>
        <taxon>Gunneridae</taxon>
        <taxon>Pentapetalae</taxon>
        <taxon>rosids</taxon>
        <taxon>malvids</taxon>
        <taxon>Brassicales</taxon>
        <taxon>Brassicaceae</taxon>
        <taxon>Camelineae</taxon>
        <taxon>Arabidopsis</taxon>
    </lineage>
</organism>
<evidence type="ECO:0000256" key="2">
    <source>
        <dbReference type="ARBA" id="ARBA00022771"/>
    </source>
</evidence>
<protein>
    <submittedName>
        <fullName evidence="8">Zinc finger SWIM-type</fullName>
    </submittedName>
</protein>
<evidence type="ECO:0000256" key="4">
    <source>
        <dbReference type="PROSITE-ProRule" id="PRU00325"/>
    </source>
</evidence>
<feature type="region of interest" description="Disordered" evidence="5">
    <location>
        <begin position="1253"/>
        <end position="1350"/>
    </location>
</feature>